<feature type="region of interest" description="Disordered" evidence="1">
    <location>
        <begin position="1"/>
        <end position="105"/>
    </location>
</feature>
<keyword evidence="4" id="KW-1185">Reference proteome</keyword>
<sequence>MVGNGGPGRTGGFESGGRGRAGAAEKGGRRLKLVPTGADLMASRPESEQKGPHKHEQAPKRSRKRARNGRRPQELSRRTRGRRRGGGGGGEGVTRPAKRQAPPVRLTRRGRAVLVVGMALLSLGGFWLGTRTASHAASTPAVTGHSWQVGLPWEDVRRGDTLWKIAEAVTPQFGDPGVFAEEIRRLNRLPDLLVRPGARVYLPPGVEG</sequence>
<feature type="compositionally biased region" description="Basic and acidic residues" evidence="1">
    <location>
        <begin position="45"/>
        <end position="59"/>
    </location>
</feature>
<evidence type="ECO:0000256" key="1">
    <source>
        <dbReference type="SAM" id="MobiDB-lite"/>
    </source>
</evidence>
<protein>
    <recommendedName>
        <fullName evidence="2">LysM domain-containing protein</fullName>
    </recommendedName>
</protein>
<accession>A0A917Z8E5</accession>
<reference evidence="3" key="1">
    <citation type="journal article" date="2014" name="Int. J. Syst. Evol. Microbiol.">
        <title>Complete genome sequence of Corynebacterium casei LMG S-19264T (=DSM 44701T), isolated from a smear-ripened cheese.</title>
        <authorList>
            <consortium name="US DOE Joint Genome Institute (JGI-PGF)"/>
            <person name="Walter F."/>
            <person name="Albersmeier A."/>
            <person name="Kalinowski J."/>
            <person name="Ruckert C."/>
        </authorList>
    </citation>
    <scope>NUCLEOTIDE SEQUENCE</scope>
    <source>
        <strain evidence="3">CGMCC 4.7368</strain>
    </source>
</reference>
<gene>
    <name evidence="3" type="ORF">GCM10012289_56720</name>
</gene>
<dbReference type="AlphaFoldDB" id="A0A917Z8E5"/>
<dbReference type="Pfam" id="PF01476">
    <property type="entry name" value="LysM"/>
    <property type="match status" value="1"/>
</dbReference>
<evidence type="ECO:0000313" key="3">
    <source>
        <dbReference type="EMBL" id="GGO77318.1"/>
    </source>
</evidence>
<dbReference type="CDD" id="cd00118">
    <property type="entry name" value="LysM"/>
    <property type="match status" value="1"/>
</dbReference>
<feature type="compositionally biased region" description="Gly residues" evidence="1">
    <location>
        <begin position="1"/>
        <end position="20"/>
    </location>
</feature>
<dbReference type="Proteomes" id="UP000646523">
    <property type="component" value="Unassembled WGS sequence"/>
</dbReference>
<dbReference type="InterPro" id="IPR036779">
    <property type="entry name" value="LysM_dom_sf"/>
</dbReference>
<dbReference type="Gene3D" id="3.10.350.10">
    <property type="entry name" value="LysM domain"/>
    <property type="match status" value="1"/>
</dbReference>
<dbReference type="InterPro" id="IPR018392">
    <property type="entry name" value="LysM"/>
</dbReference>
<comment type="caution">
    <text evidence="3">The sequence shown here is derived from an EMBL/GenBank/DDBJ whole genome shotgun (WGS) entry which is preliminary data.</text>
</comment>
<feature type="compositionally biased region" description="Basic residues" evidence="1">
    <location>
        <begin position="60"/>
        <end position="70"/>
    </location>
</feature>
<dbReference type="EMBL" id="BMNH01000022">
    <property type="protein sequence ID" value="GGO77318.1"/>
    <property type="molecule type" value="Genomic_DNA"/>
</dbReference>
<evidence type="ECO:0000259" key="2">
    <source>
        <dbReference type="Pfam" id="PF01476"/>
    </source>
</evidence>
<evidence type="ECO:0000313" key="4">
    <source>
        <dbReference type="Proteomes" id="UP000646523"/>
    </source>
</evidence>
<organism evidence="3 4">
    <name type="scientific">Nonomuraea cavernae</name>
    <dbReference type="NCBI Taxonomy" id="2045107"/>
    <lineage>
        <taxon>Bacteria</taxon>
        <taxon>Bacillati</taxon>
        <taxon>Actinomycetota</taxon>
        <taxon>Actinomycetes</taxon>
        <taxon>Streptosporangiales</taxon>
        <taxon>Streptosporangiaceae</taxon>
        <taxon>Nonomuraea</taxon>
    </lineage>
</organism>
<proteinExistence type="predicted"/>
<feature type="domain" description="LysM" evidence="2">
    <location>
        <begin position="156"/>
        <end position="203"/>
    </location>
</feature>
<reference evidence="3" key="2">
    <citation type="submission" date="2020-09" db="EMBL/GenBank/DDBJ databases">
        <authorList>
            <person name="Sun Q."/>
            <person name="Zhou Y."/>
        </authorList>
    </citation>
    <scope>NUCLEOTIDE SEQUENCE</scope>
    <source>
        <strain evidence="3">CGMCC 4.7368</strain>
    </source>
</reference>
<name>A0A917Z8E5_9ACTN</name>